<keyword evidence="2" id="KW-0472">Membrane</keyword>
<feature type="transmembrane region" description="Helical" evidence="2">
    <location>
        <begin position="385"/>
        <end position="409"/>
    </location>
</feature>
<feature type="transmembrane region" description="Helical" evidence="2">
    <location>
        <begin position="353"/>
        <end position="373"/>
    </location>
</feature>
<feature type="compositionally biased region" description="Low complexity" evidence="1">
    <location>
        <begin position="466"/>
        <end position="480"/>
    </location>
</feature>
<evidence type="ECO:0000313" key="4">
    <source>
        <dbReference type="Proteomes" id="UP000070620"/>
    </source>
</evidence>
<feature type="region of interest" description="Disordered" evidence="1">
    <location>
        <begin position="416"/>
        <end position="594"/>
    </location>
</feature>
<gene>
    <name evidence="3" type="ORF">AWW66_11555</name>
</gene>
<feature type="transmembrane region" description="Helical" evidence="2">
    <location>
        <begin position="210"/>
        <end position="231"/>
    </location>
</feature>
<evidence type="ECO:0000313" key="3">
    <source>
        <dbReference type="EMBL" id="KXK61814.1"/>
    </source>
</evidence>
<organism evidence="3 4">
    <name type="scientific">Micromonospora rosaria</name>
    <dbReference type="NCBI Taxonomy" id="47874"/>
    <lineage>
        <taxon>Bacteria</taxon>
        <taxon>Bacillati</taxon>
        <taxon>Actinomycetota</taxon>
        <taxon>Actinomycetes</taxon>
        <taxon>Micromonosporales</taxon>
        <taxon>Micromonosporaceae</taxon>
        <taxon>Micromonospora</taxon>
    </lineage>
</organism>
<dbReference type="Proteomes" id="UP000070620">
    <property type="component" value="Unassembled WGS sequence"/>
</dbReference>
<dbReference type="EMBL" id="LRQV01000032">
    <property type="protein sequence ID" value="KXK61814.1"/>
    <property type="molecule type" value="Genomic_DNA"/>
</dbReference>
<keyword evidence="4" id="KW-1185">Reference proteome</keyword>
<reference evidence="3 4" key="1">
    <citation type="submission" date="2016-01" db="EMBL/GenBank/DDBJ databases">
        <title>Whole genome sequence and analysis of Micromonospora rosaria DSM 803, which can produce antibacterial substance rosamicin.</title>
        <authorList>
            <person name="Yang H."/>
            <person name="He X."/>
            <person name="Zhu D."/>
        </authorList>
    </citation>
    <scope>NUCLEOTIDE SEQUENCE [LARGE SCALE GENOMIC DNA]</scope>
    <source>
        <strain evidence="3 4">DSM 803</strain>
    </source>
</reference>
<feature type="transmembrane region" description="Helical" evidence="2">
    <location>
        <begin position="272"/>
        <end position="290"/>
    </location>
</feature>
<feature type="transmembrane region" description="Helical" evidence="2">
    <location>
        <begin position="45"/>
        <end position="67"/>
    </location>
</feature>
<feature type="compositionally biased region" description="Basic and acidic residues" evidence="1">
    <location>
        <begin position="71"/>
        <end position="86"/>
    </location>
</feature>
<sequence length="594" mass="57768">MARGWGGSIATATGVAAGAGAAQLGFGYGLGIITWAPAGTAPEEAAWVASLAWATWIAATSTVVGAIGAQRLRERPAGPATDRPEPATDPTPPPDADRTSPTATGRAVPAGDGQAVSPAAPAGDGQAMPAGGDGSPVGAAGSGTAPATGTAHTADPAAEAAVTAPAAEQAGTDPAGRDTPPGVGGPGRDTPPGPGEPGRDPARGGTLGRLMLAVAAAIGALTTVLLVAVPARVAELPGTTAPQAVAAGYAGAGVLLGFLVALWALHSPAARANLVATVAWLWLLAVAAVVDGVLAGRGLSTAQLGIWQLSADNAGFWLRDYFYWPGAALALGSALVIGVFAARRCARNPLRRVGAAVSGAAGPLLVAVAYFLVVPRLGTLGAEQVSAHLVAPYAVIVGAGASALVAALGQRSATRAAERRARAQRTGAAHPSPAAFAPDPLPAAAPSAASVPRLTAGPTNPPRPDTAPTAPAPDESAPAPHGTALEGPTPTGPADPVGPAEPVSPIARPATRSAAPRPRTRTASTPGRTASDPESAGRATKAGDASAAGSGGQPDAAPPDGSAVTPESAAEEPTGPADAAVPRPRTPRAGRRTR</sequence>
<feature type="compositionally biased region" description="Basic residues" evidence="1">
    <location>
        <begin position="585"/>
        <end position="594"/>
    </location>
</feature>
<evidence type="ECO:0000256" key="2">
    <source>
        <dbReference type="SAM" id="Phobius"/>
    </source>
</evidence>
<comment type="caution">
    <text evidence="3">The sequence shown here is derived from an EMBL/GenBank/DDBJ whole genome shotgun (WGS) entry which is preliminary data.</text>
</comment>
<keyword evidence="2" id="KW-0812">Transmembrane</keyword>
<name>A0A136PU05_9ACTN</name>
<dbReference type="AlphaFoldDB" id="A0A136PU05"/>
<evidence type="ECO:0000256" key="1">
    <source>
        <dbReference type="SAM" id="MobiDB-lite"/>
    </source>
</evidence>
<proteinExistence type="predicted"/>
<feature type="region of interest" description="Disordered" evidence="1">
    <location>
        <begin position="70"/>
        <end position="204"/>
    </location>
</feature>
<feature type="transmembrane region" description="Helical" evidence="2">
    <location>
        <begin position="321"/>
        <end position="341"/>
    </location>
</feature>
<feature type="compositionally biased region" description="Low complexity" evidence="1">
    <location>
        <begin position="138"/>
        <end position="181"/>
    </location>
</feature>
<feature type="transmembrane region" description="Helical" evidence="2">
    <location>
        <begin position="243"/>
        <end position="265"/>
    </location>
</feature>
<feature type="compositionally biased region" description="Low complexity" evidence="1">
    <location>
        <begin position="504"/>
        <end position="563"/>
    </location>
</feature>
<accession>A0A136PU05</accession>
<feature type="compositionally biased region" description="Low complexity" evidence="1">
    <location>
        <begin position="424"/>
        <end position="452"/>
    </location>
</feature>
<keyword evidence="2" id="KW-1133">Transmembrane helix</keyword>
<protein>
    <submittedName>
        <fullName evidence="3">Uncharacterized protein</fullName>
    </submittedName>
</protein>
<dbReference type="RefSeq" id="WP_067364061.1">
    <property type="nucleotide sequence ID" value="NZ_JBIUBN010000005.1"/>
</dbReference>